<proteinExistence type="predicted"/>
<organism evidence="1">
    <name type="scientific">Timema bartmani</name>
    <dbReference type="NCBI Taxonomy" id="61472"/>
    <lineage>
        <taxon>Eukaryota</taxon>
        <taxon>Metazoa</taxon>
        <taxon>Ecdysozoa</taxon>
        <taxon>Arthropoda</taxon>
        <taxon>Hexapoda</taxon>
        <taxon>Insecta</taxon>
        <taxon>Pterygota</taxon>
        <taxon>Neoptera</taxon>
        <taxon>Polyneoptera</taxon>
        <taxon>Phasmatodea</taxon>
        <taxon>Timematodea</taxon>
        <taxon>Timematoidea</taxon>
        <taxon>Timematidae</taxon>
        <taxon>Timema</taxon>
    </lineage>
</organism>
<dbReference type="Gene3D" id="3.40.50.1820">
    <property type="entry name" value="alpha/beta hydrolase"/>
    <property type="match status" value="1"/>
</dbReference>
<dbReference type="AlphaFoldDB" id="A0A7R9F3C0"/>
<accession>A0A7R9F3C0</accession>
<protein>
    <submittedName>
        <fullName evidence="1">Uncharacterized protein</fullName>
    </submittedName>
</protein>
<dbReference type="EMBL" id="OD567630">
    <property type="protein sequence ID" value="CAD7445957.1"/>
    <property type="molecule type" value="Genomic_DNA"/>
</dbReference>
<reference evidence="1" key="1">
    <citation type="submission" date="2020-11" db="EMBL/GenBank/DDBJ databases">
        <authorList>
            <person name="Tran Van P."/>
        </authorList>
    </citation>
    <scope>NUCLEOTIDE SEQUENCE</scope>
</reference>
<gene>
    <name evidence="1" type="ORF">TBIB3V08_LOCUS8298</name>
</gene>
<name>A0A7R9F3C0_9NEOP</name>
<sequence>MLGVAYHLRREKKQLVNALVVLSSTAEDGEIEVRISDVSDFVRDFPMVNEKYRVNVSGFSHMDFLWAEDVKEIVYTSVIDTMRKILRYY</sequence>
<dbReference type="InterPro" id="IPR029058">
    <property type="entry name" value="AB_hydrolase_fold"/>
</dbReference>
<evidence type="ECO:0000313" key="1">
    <source>
        <dbReference type="EMBL" id="CAD7445957.1"/>
    </source>
</evidence>